<dbReference type="InterPro" id="IPR021085">
    <property type="entry name" value="AvrE_T3Es"/>
</dbReference>
<dbReference type="Proteomes" id="UP000282378">
    <property type="component" value="Unassembled WGS sequence"/>
</dbReference>
<accession>A0A3M3A7W1</accession>
<comment type="caution">
    <text evidence="1">The sequence shown here is derived from an EMBL/GenBank/DDBJ whole genome shotgun (WGS) entry which is preliminary data.</text>
</comment>
<feature type="non-terminal residue" evidence="1">
    <location>
        <position position="103"/>
    </location>
</feature>
<reference evidence="1 2" key="1">
    <citation type="submission" date="2018-08" db="EMBL/GenBank/DDBJ databases">
        <title>Recombination of ecologically and evolutionarily significant loci maintains genetic cohesion in the Pseudomonas syringae species complex.</title>
        <authorList>
            <person name="Dillon M."/>
            <person name="Thakur S."/>
            <person name="Almeida R.N.D."/>
            <person name="Weir B.S."/>
            <person name="Guttman D.S."/>
        </authorList>
    </citation>
    <scope>NUCLEOTIDE SEQUENCE [LARGE SCALE GENOMIC DNA]</scope>
    <source>
        <strain evidence="1 2">88_10</strain>
    </source>
</reference>
<protein>
    <submittedName>
        <fullName evidence="1">Type III effector protein AvrE1</fullName>
    </submittedName>
</protein>
<proteinExistence type="predicted"/>
<organism evidence="1 2">
    <name type="scientific">Pseudomonas syringae pv. maculicola</name>
    <dbReference type="NCBI Taxonomy" id="59511"/>
    <lineage>
        <taxon>Bacteria</taxon>
        <taxon>Pseudomonadati</taxon>
        <taxon>Pseudomonadota</taxon>
        <taxon>Gammaproteobacteria</taxon>
        <taxon>Pseudomonadales</taxon>
        <taxon>Pseudomonadaceae</taxon>
        <taxon>Pseudomonas</taxon>
    </lineage>
</organism>
<dbReference type="EMBL" id="RBNL01000821">
    <property type="protein sequence ID" value="RML96480.1"/>
    <property type="molecule type" value="Genomic_DNA"/>
</dbReference>
<dbReference type="Pfam" id="PF11725">
    <property type="entry name" value="AvrE_T3Es"/>
    <property type="match status" value="1"/>
</dbReference>
<name>A0A3M3A7W1_PSEYM</name>
<evidence type="ECO:0000313" key="1">
    <source>
        <dbReference type="EMBL" id="RML96480.1"/>
    </source>
</evidence>
<dbReference type="AlphaFoldDB" id="A0A3M3A7W1"/>
<evidence type="ECO:0000313" key="2">
    <source>
        <dbReference type="Proteomes" id="UP000282378"/>
    </source>
</evidence>
<sequence>STKVEMGKEIEGLDDRVIKAFAMVSNKRFVALDDQNKLTAHSKDHKPVTLDIPGLEGDIKSLSLDEKHNLHALTSTGGLYCLPKETWQSTKLGDQLRARWTPV</sequence>
<feature type="non-terminal residue" evidence="1">
    <location>
        <position position="1"/>
    </location>
</feature>
<gene>
    <name evidence="1" type="ORF">APX70_06035</name>
</gene>